<organism evidence="6 7">
    <name type="scientific">Sandaracinobacter neustonicus</name>
    <dbReference type="NCBI Taxonomy" id="1715348"/>
    <lineage>
        <taxon>Bacteria</taxon>
        <taxon>Pseudomonadati</taxon>
        <taxon>Pseudomonadota</taxon>
        <taxon>Alphaproteobacteria</taxon>
        <taxon>Sphingomonadales</taxon>
        <taxon>Sphingosinicellaceae</taxon>
        <taxon>Sandaracinobacter</taxon>
    </lineage>
</organism>
<feature type="domain" description="Peptidase M16 N-terminal" evidence="4">
    <location>
        <begin position="14"/>
        <end position="160"/>
    </location>
</feature>
<comment type="similarity">
    <text evidence="2">Belongs to the peptidase M16 family.</text>
</comment>
<comment type="cofactor">
    <cofactor evidence="1">
        <name>Zn(2+)</name>
        <dbReference type="ChEBI" id="CHEBI:29105"/>
    </cofactor>
</comment>
<proteinExistence type="inferred from homology"/>
<reference evidence="6 7" key="1">
    <citation type="submission" date="2019-06" db="EMBL/GenBank/DDBJ databases">
        <authorList>
            <person name="Lee I."/>
            <person name="Jang G.I."/>
            <person name="Hwang C.Y."/>
        </authorList>
    </citation>
    <scope>NUCLEOTIDE SEQUENCE [LARGE SCALE GENOMIC DNA]</scope>
    <source>
        <strain evidence="6 7">PAMC 28131</strain>
    </source>
</reference>
<dbReference type="RefSeq" id="WP_140926183.1">
    <property type="nucleotide sequence ID" value="NZ_VFSU01000002.1"/>
</dbReference>
<keyword evidence="3" id="KW-0378">Hydrolase</keyword>
<dbReference type="OrthoDB" id="9811314at2"/>
<keyword evidence="3" id="KW-0645">Protease</keyword>
<protein>
    <submittedName>
        <fullName evidence="6">Insulinase family protein</fullName>
    </submittedName>
</protein>
<dbReference type="Gene3D" id="3.30.830.10">
    <property type="entry name" value="Metalloenzyme, LuxS/M16 peptidase-like"/>
    <property type="match status" value="2"/>
</dbReference>
<dbReference type="FunFam" id="3.30.830.10:FF:000008">
    <property type="entry name" value="Mitochondrial-processing peptidase subunit beta"/>
    <property type="match status" value="1"/>
</dbReference>
<dbReference type="InterPro" id="IPR050361">
    <property type="entry name" value="MPP/UQCRC_Complex"/>
</dbReference>
<dbReference type="EMBL" id="VFSU01000002">
    <property type="protein sequence ID" value="TPE65051.1"/>
    <property type="molecule type" value="Genomic_DNA"/>
</dbReference>
<comment type="caution">
    <text evidence="6">The sequence shown here is derived from an EMBL/GenBank/DDBJ whole genome shotgun (WGS) entry which is preliminary data.</text>
</comment>
<evidence type="ECO:0000256" key="1">
    <source>
        <dbReference type="ARBA" id="ARBA00001947"/>
    </source>
</evidence>
<dbReference type="Pfam" id="PF05193">
    <property type="entry name" value="Peptidase_M16_C"/>
    <property type="match status" value="1"/>
</dbReference>
<dbReference type="PANTHER" id="PTHR11851">
    <property type="entry name" value="METALLOPROTEASE"/>
    <property type="match status" value="1"/>
</dbReference>
<dbReference type="InterPro" id="IPR011249">
    <property type="entry name" value="Metalloenz_LuxS/M16"/>
</dbReference>
<dbReference type="GO" id="GO:0046872">
    <property type="term" value="F:metal ion binding"/>
    <property type="evidence" value="ECO:0007669"/>
    <property type="project" value="InterPro"/>
</dbReference>
<feature type="domain" description="Peptidase M16 C-terminal" evidence="5">
    <location>
        <begin position="167"/>
        <end position="337"/>
    </location>
</feature>
<dbReference type="InterPro" id="IPR011765">
    <property type="entry name" value="Pept_M16_N"/>
</dbReference>
<dbReference type="SUPFAM" id="SSF63411">
    <property type="entry name" value="LuxS/MPP-like metallohydrolase"/>
    <property type="match status" value="2"/>
</dbReference>
<evidence type="ECO:0000256" key="2">
    <source>
        <dbReference type="ARBA" id="ARBA00007261"/>
    </source>
</evidence>
<dbReference type="GO" id="GO:0008237">
    <property type="term" value="F:metallopeptidase activity"/>
    <property type="evidence" value="ECO:0007669"/>
    <property type="project" value="UniProtKB-KW"/>
</dbReference>
<dbReference type="Proteomes" id="UP000319897">
    <property type="component" value="Unassembled WGS sequence"/>
</dbReference>
<dbReference type="PANTHER" id="PTHR11851:SF49">
    <property type="entry name" value="MITOCHONDRIAL-PROCESSING PEPTIDASE SUBUNIT ALPHA"/>
    <property type="match status" value="1"/>
</dbReference>
<sequence>MNAETTILENGLTVATLHMPGLETAAVALNADVGARNETAGENGLAHLFEHMVFKGTASRPARTIAEQIEDVGGALNAWTSRDTTCFHARVLAADVPLAVELISDLVTSPLFADADLALEREVVLSEIGEALDTPDDLVFDHLQATAFTAQSLGRPILGTADSLAALSSATLRHWQQAHYRGHGLVLAAAGKVDHAQLVDLARRHLGGIPAGRPGPIEPARWTGGARTDAQRNEQLHLALGFRGFAPRAPEIDAARLFAMALGGGMSSRLFQQLREERGLAYSVSASHGVHADAGMLNIYTASRPGDAAKARDLALEIAHATARDLSPAELDRARAQSKAGMLMALETPGGIADWLGGSILTWGRVLTAAELIAQLDAVTLEQARAAGAAMLASPVALAAVGPKADKLAA</sequence>
<dbReference type="InterPro" id="IPR007863">
    <property type="entry name" value="Peptidase_M16_C"/>
</dbReference>
<evidence type="ECO:0000259" key="4">
    <source>
        <dbReference type="Pfam" id="PF00675"/>
    </source>
</evidence>
<dbReference type="AlphaFoldDB" id="A0A501XWS8"/>
<evidence type="ECO:0000256" key="3">
    <source>
        <dbReference type="ARBA" id="ARBA00023049"/>
    </source>
</evidence>
<evidence type="ECO:0000259" key="5">
    <source>
        <dbReference type="Pfam" id="PF05193"/>
    </source>
</evidence>
<evidence type="ECO:0000313" key="6">
    <source>
        <dbReference type="EMBL" id="TPE65051.1"/>
    </source>
</evidence>
<evidence type="ECO:0000313" key="7">
    <source>
        <dbReference type="Proteomes" id="UP000319897"/>
    </source>
</evidence>
<keyword evidence="3" id="KW-0482">Metalloprotease</keyword>
<name>A0A501XWS8_9SPHN</name>
<dbReference type="Pfam" id="PF00675">
    <property type="entry name" value="Peptidase_M16"/>
    <property type="match status" value="1"/>
</dbReference>
<gene>
    <name evidence="6" type="ORF">FJQ54_00200</name>
</gene>
<accession>A0A501XWS8</accession>
<keyword evidence="7" id="KW-1185">Reference proteome</keyword>